<reference evidence="1 2" key="1">
    <citation type="submission" date="2018-09" db="EMBL/GenBank/DDBJ databases">
        <title>Metagenome Assembled Genomes from an Advanced Water Purification Facility.</title>
        <authorList>
            <person name="Stamps B.W."/>
            <person name="Spear J.R."/>
        </authorList>
    </citation>
    <scope>NUCLEOTIDE SEQUENCE [LARGE SCALE GENOMIC DNA]</scope>
    <source>
        <strain evidence="1">Bin_63_2</strain>
    </source>
</reference>
<dbReference type="InterPro" id="IPR021808">
    <property type="entry name" value="DUF3383"/>
</dbReference>
<accession>A0A5C7J5D0</accession>
<dbReference type="AlphaFoldDB" id="A0A5C7J5D0"/>
<dbReference type="EMBL" id="SSDS01000065">
    <property type="protein sequence ID" value="TXG76755.1"/>
    <property type="molecule type" value="Genomic_DNA"/>
</dbReference>
<proteinExistence type="predicted"/>
<dbReference type="Pfam" id="PF11863">
    <property type="entry name" value="DUF3383"/>
    <property type="match status" value="1"/>
</dbReference>
<organism evidence="1 2">
    <name type="scientific">Candidatus Dojkabacteria bacterium</name>
    <dbReference type="NCBI Taxonomy" id="2099670"/>
    <lineage>
        <taxon>Bacteria</taxon>
        <taxon>Candidatus Dojkabacteria</taxon>
    </lineage>
</organism>
<sequence length="340" mass="37393">MSLDSIVNITIDTKSLQMAQAGFGIPLIIAPGEELKGDRVKIFKNVLELSFLDPKSASYRMAQALMAQNPRVSLAKIGFRLTSESIAQALEAIINEDADFYGVLLANEHGDDHKAYMRDVISLAEAIASKRLLAGVDIDENHLSAAEELKAKGYSNIFLSYKAVADEYLCAALMGKMLPKTPGSSSWAFKELAGIRPQKINVDLSERLKNLNVNRYIAISAQGLSLDGKVAKGEYIDVVHGRAWLQVRIQERLFRLFMLNDKIPFTSKGLDLVRSEIGAQLSMAVDRGFLAADPKPEVFIPSLGSIDESAREKRILPDVTFRARAAGAIHEIEIRGTITF</sequence>
<comment type="caution">
    <text evidence="1">The sequence shown here is derived from an EMBL/GenBank/DDBJ whole genome shotgun (WGS) entry which is preliminary data.</text>
</comment>
<evidence type="ECO:0000313" key="1">
    <source>
        <dbReference type="EMBL" id="TXG76755.1"/>
    </source>
</evidence>
<evidence type="ECO:0000313" key="2">
    <source>
        <dbReference type="Proteomes" id="UP000321026"/>
    </source>
</evidence>
<dbReference type="Proteomes" id="UP000321026">
    <property type="component" value="Unassembled WGS sequence"/>
</dbReference>
<name>A0A5C7J5D0_9BACT</name>
<protein>
    <submittedName>
        <fullName evidence="1">DUF3383 family protein</fullName>
    </submittedName>
</protein>
<gene>
    <name evidence="1" type="ORF">E6Q11_04095</name>
</gene>